<evidence type="ECO:0000313" key="9">
    <source>
        <dbReference type="EMBL" id="MWV29233.1"/>
    </source>
</evidence>
<dbReference type="Proteomes" id="UP000461409">
    <property type="component" value="Unassembled WGS sequence"/>
</dbReference>
<evidence type="ECO:0000256" key="2">
    <source>
        <dbReference type="ARBA" id="ARBA00022475"/>
    </source>
</evidence>
<evidence type="ECO:0000256" key="3">
    <source>
        <dbReference type="ARBA" id="ARBA00022519"/>
    </source>
</evidence>
<reference evidence="9 10" key="1">
    <citation type="submission" date="2019-12" db="EMBL/GenBank/DDBJ databases">
        <authorList>
            <person name="Lee S.D."/>
        </authorList>
    </citation>
    <scope>NUCLEOTIDE SEQUENCE [LARGE SCALE GENOMIC DNA]</scope>
    <source>
        <strain evidence="9 10">GH3-10</strain>
    </source>
</reference>
<feature type="transmembrane region" description="Helical" evidence="7">
    <location>
        <begin position="273"/>
        <end position="294"/>
    </location>
</feature>
<keyword evidence="5 7" id="KW-1133">Transmembrane helix</keyword>
<dbReference type="AlphaFoldDB" id="A0A844XHN2"/>
<evidence type="ECO:0000256" key="4">
    <source>
        <dbReference type="ARBA" id="ARBA00022692"/>
    </source>
</evidence>
<dbReference type="PIRSF" id="PIRSF006066">
    <property type="entry name" value="HI0050"/>
    <property type="match status" value="1"/>
</dbReference>
<feature type="transmembrane region" description="Helical" evidence="7">
    <location>
        <begin position="51"/>
        <end position="74"/>
    </location>
</feature>
<feature type="transmembrane region" description="Helical" evidence="7">
    <location>
        <begin position="135"/>
        <end position="152"/>
    </location>
</feature>
<dbReference type="InterPro" id="IPR004681">
    <property type="entry name" value="TRAP_DctM"/>
</dbReference>
<proteinExistence type="inferred from homology"/>
<keyword evidence="6 7" id="KW-0472">Membrane</keyword>
<dbReference type="GO" id="GO:0005886">
    <property type="term" value="C:plasma membrane"/>
    <property type="evidence" value="ECO:0007669"/>
    <property type="project" value="UniProtKB-SubCell"/>
</dbReference>
<feature type="transmembrane region" description="Helical" evidence="7">
    <location>
        <begin position="398"/>
        <end position="422"/>
    </location>
</feature>
<feature type="transmembrane region" description="Helical" evidence="7">
    <location>
        <begin position="359"/>
        <end position="386"/>
    </location>
</feature>
<dbReference type="PANTHER" id="PTHR33362:SF2">
    <property type="entry name" value="TRAP TRANSPORTER LARGE PERMEASE PROTEIN"/>
    <property type="match status" value="1"/>
</dbReference>
<keyword evidence="4 7" id="KW-0812">Transmembrane</keyword>
<dbReference type="PANTHER" id="PTHR33362">
    <property type="entry name" value="SIALIC ACID TRAP TRANSPORTER PERMEASE PROTEIN SIAT-RELATED"/>
    <property type="match status" value="1"/>
</dbReference>
<feature type="transmembrane region" description="Helical" evidence="7">
    <location>
        <begin position="306"/>
        <end position="328"/>
    </location>
</feature>
<protein>
    <recommendedName>
        <fullName evidence="7">TRAP transporter large permease protein</fullName>
    </recommendedName>
</protein>
<organism evidence="9 10">
    <name type="scientific">Aurantiacibacter rhizosphaerae</name>
    <dbReference type="NCBI Taxonomy" id="2691582"/>
    <lineage>
        <taxon>Bacteria</taxon>
        <taxon>Pseudomonadati</taxon>
        <taxon>Pseudomonadota</taxon>
        <taxon>Alphaproteobacteria</taxon>
        <taxon>Sphingomonadales</taxon>
        <taxon>Erythrobacteraceae</taxon>
        <taxon>Aurantiacibacter</taxon>
    </lineage>
</organism>
<feature type="transmembrane region" description="Helical" evidence="7">
    <location>
        <begin position="216"/>
        <end position="237"/>
    </location>
</feature>
<reference evidence="9 10" key="2">
    <citation type="submission" date="2020-02" db="EMBL/GenBank/DDBJ databases">
        <title>Erythrobacter dongmakensis sp. nov., isolated from a tidal mudflat.</title>
        <authorList>
            <person name="Kim I.S."/>
        </authorList>
    </citation>
    <scope>NUCLEOTIDE SEQUENCE [LARGE SCALE GENOMIC DNA]</scope>
    <source>
        <strain evidence="9 10">GH3-10</strain>
    </source>
</reference>
<feature type="transmembrane region" description="Helical" evidence="7">
    <location>
        <begin position="335"/>
        <end position="353"/>
    </location>
</feature>
<evidence type="ECO:0000259" key="8">
    <source>
        <dbReference type="Pfam" id="PF06808"/>
    </source>
</evidence>
<comment type="caution">
    <text evidence="7">Lacks conserved residue(s) required for the propagation of feature annotation.</text>
</comment>
<sequence length="427" mass="43883">MTLILLLLILLAAMLYLGVPVAISLFLSAGAILLALDIPLVVAAQRMSAGVNVFTLMAIPLFILAGELMTQAGIARRLVNLSESTLGSAPGGLGQVTILSSMLFGAVSGSALASASAMGSAIGPEMRKRGFDADYTVNVSTTASITGLLIPPSHNMIIYATAAGTGISIGDLFLGGVVPGILTGLALMVVAGIVAIKRGYPRGSFPGVRPLLRAAVTAMPGILTAVIILVGILAGIFTPTESAAIACAYTLVIGIVVYRDLDLAGLRAAFVNSARTTIMVMFIIATASLFGWVLAVLQAPTQLAELLAPAMASPLLTLILIAAMLLVLGTFMDMAPLILITTPIFLPIAMEVGMDPVQFGVMLMLALGIGLLTPPVGSVLFVGCAAQGIQIGQALKTIWPFYIALLVALLLVICVPGLSLWLPQIIG</sequence>
<keyword evidence="2" id="KW-1003">Cell membrane</keyword>
<comment type="caution">
    <text evidence="9">The sequence shown here is derived from an EMBL/GenBank/DDBJ whole genome shotgun (WGS) entry which is preliminary data.</text>
</comment>
<comment type="function">
    <text evidence="7">Part of the tripartite ATP-independent periplasmic (TRAP) transport system.</text>
</comment>
<comment type="subcellular location">
    <subcellularLocation>
        <location evidence="1 7">Cell inner membrane</location>
        <topology evidence="1 7">Multi-pass membrane protein</topology>
    </subcellularLocation>
</comment>
<dbReference type="EMBL" id="WUBR01000003">
    <property type="protein sequence ID" value="MWV29233.1"/>
    <property type="molecule type" value="Genomic_DNA"/>
</dbReference>
<evidence type="ECO:0000256" key="1">
    <source>
        <dbReference type="ARBA" id="ARBA00004429"/>
    </source>
</evidence>
<comment type="similarity">
    <text evidence="7">Belongs to the TRAP transporter large permease family.</text>
</comment>
<dbReference type="InterPro" id="IPR010656">
    <property type="entry name" value="DctM"/>
</dbReference>
<name>A0A844XHN2_9SPHN</name>
<gene>
    <name evidence="9" type="ORF">GRF63_15115</name>
</gene>
<keyword evidence="10" id="KW-1185">Reference proteome</keyword>
<comment type="subunit">
    <text evidence="7">The complex comprises the extracytoplasmic solute receptor protein and the two transmembrane proteins.</text>
</comment>
<evidence type="ECO:0000256" key="7">
    <source>
        <dbReference type="RuleBase" id="RU369079"/>
    </source>
</evidence>
<dbReference type="Pfam" id="PF06808">
    <property type="entry name" value="DctM"/>
    <property type="match status" value="1"/>
</dbReference>
<dbReference type="GO" id="GO:0022857">
    <property type="term" value="F:transmembrane transporter activity"/>
    <property type="evidence" value="ECO:0007669"/>
    <property type="project" value="UniProtKB-UniRule"/>
</dbReference>
<keyword evidence="3 7" id="KW-0997">Cell inner membrane</keyword>
<accession>A0A844XHN2</accession>
<keyword evidence="7" id="KW-0813">Transport</keyword>
<dbReference type="RefSeq" id="WP_160486837.1">
    <property type="nucleotide sequence ID" value="NZ_WUBR01000003.1"/>
</dbReference>
<evidence type="ECO:0000313" key="10">
    <source>
        <dbReference type="Proteomes" id="UP000461409"/>
    </source>
</evidence>
<dbReference type="NCBIfam" id="TIGR00786">
    <property type="entry name" value="dctM"/>
    <property type="match status" value="1"/>
</dbReference>
<evidence type="ECO:0000256" key="6">
    <source>
        <dbReference type="ARBA" id="ARBA00023136"/>
    </source>
</evidence>
<feature type="transmembrane region" description="Helical" evidence="7">
    <location>
        <begin position="172"/>
        <end position="196"/>
    </location>
</feature>
<evidence type="ECO:0000256" key="5">
    <source>
        <dbReference type="ARBA" id="ARBA00022989"/>
    </source>
</evidence>
<feature type="transmembrane region" description="Helical" evidence="7">
    <location>
        <begin position="243"/>
        <end position="261"/>
    </location>
</feature>
<feature type="domain" description="TRAP C4-dicarboxylate transport system permease DctM subunit" evidence="8">
    <location>
        <begin position="8"/>
        <end position="418"/>
    </location>
</feature>